<dbReference type="AlphaFoldDB" id="A0A7R9QH10"/>
<dbReference type="Gene3D" id="2.60.40.10">
    <property type="entry name" value="Immunoglobulins"/>
    <property type="match status" value="1"/>
</dbReference>
<name>A0A7R9QH10_9ACAR</name>
<reference evidence="2" key="1">
    <citation type="submission" date="2020-11" db="EMBL/GenBank/DDBJ databases">
        <authorList>
            <person name="Tran Van P."/>
        </authorList>
    </citation>
    <scope>NUCLEOTIDE SEQUENCE</scope>
</reference>
<dbReference type="GO" id="GO:0045087">
    <property type="term" value="P:innate immune response"/>
    <property type="evidence" value="ECO:0007669"/>
    <property type="project" value="TreeGrafter"/>
</dbReference>
<dbReference type="GO" id="GO:0005634">
    <property type="term" value="C:nucleus"/>
    <property type="evidence" value="ECO:0007669"/>
    <property type="project" value="TreeGrafter"/>
</dbReference>
<dbReference type="EMBL" id="OC916926">
    <property type="protein sequence ID" value="CAD7645633.1"/>
    <property type="molecule type" value="Genomic_DNA"/>
</dbReference>
<dbReference type="InterPro" id="IPR002909">
    <property type="entry name" value="IPT_dom"/>
</dbReference>
<dbReference type="GO" id="GO:0038061">
    <property type="term" value="P:non-canonical NF-kappaB signal transduction"/>
    <property type="evidence" value="ECO:0007669"/>
    <property type="project" value="TreeGrafter"/>
</dbReference>
<dbReference type="GO" id="GO:0007249">
    <property type="term" value="P:canonical NF-kappaB signal transduction"/>
    <property type="evidence" value="ECO:0007669"/>
    <property type="project" value="TreeGrafter"/>
</dbReference>
<dbReference type="PANTHER" id="PTHR24169:SF25">
    <property type="entry name" value="DORSAL-RELATED IMMUNITY FACTOR DIF-RELATED"/>
    <property type="match status" value="1"/>
</dbReference>
<dbReference type="InterPro" id="IPR037059">
    <property type="entry name" value="RHD_DNA_bind_dom_sf"/>
</dbReference>
<dbReference type="OrthoDB" id="7881762at2759"/>
<dbReference type="InterPro" id="IPR030492">
    <property type="entry name" value="RHD_CS"/>
</dbReference>
<evidence type="ECO:0000313" key="3">
    <source>
        <dbReference type="Proteomes" id="UP000728032"/>
    </source>
</evidence>
<feature type="domain" description="RHD" evidence="1">
    <location>
        <begin position="18"/>
        <end position="196"/>
    </location>
</feature>
<protein>
    <recommendedName>
        <fullName evidence="1">RHD domain-containing protein</fullName>
    </recommendedName>
</protein>
<keyword evidence="3" id="KW-1185">Reference proteome</keyword>
<dbReference type="PROSITE" id="PS50254">
    <property type="entry name" value="REL_2"/>
    <property type="match status" value="1"/>
</dbReference>
<dbReference type="Pfam" id="PF16179">
    <property type="entry name" value="RHD_dimer"/>
    <property type="match status" value="1"/>
</dbReference>
<proteinExistence type="predicted"/>
<accession>A0A7R9QH10</accession>
<organism evidence="2">
    <name type="scientific">Oppiella nova</name>
    <dbReference type="NCBI Taxonomy" id="334625"/>
    <lineage>
        <taxon>Eukaryota</taxon>
        <taxon>Metazoa</taxon>
        <taxon>Ecdysozoa</taxon>
        <taxon>Arthropoda</taxon>
        <taxon>Chelicerata</taxon>
        <taxon>Arachnida</taxon>
        <taxon>Acari</taxon>
        <taxon>Acariformes</taxon>
        <taxon>Sarcoptiformes</taxon>
        <taxon>Oribatida</taxon>
        <taxon>Brachypylina</taxon>
        <taxon>Oppioidea</taxon>
        <taxon>Oppiidae</taxon>
        <taxon>Oppiella</taxon>
    </lineage>
</organism>
<gene>
    <name evidence="2" type="ORF">ONB1V03_LOCUS5309</name>
</gene>
<dbReference type="InterPro" id="IPR014756">
    <property type="entry name" value="Ig_E-set"/>
</dbReference>
<sequence>MDSFDDDSHERFLSGEQIGGPFARIVEQPAKCGVRFRYECEGRISGAIPGQNSTTLRPTFPTIKLFNYSGRAKVVVSCVTKNPPFRPHPHNLVGKKSCKDGVCQLVFCDGICVFNNLGILCAKRKDIRERLRVREHLRCDPFRTGFGHKSQAFKIIDLAVIRLCFQVFLEGPQEGQFDVPLDPLVSDPIFDKKAMSELSIAKLSHYSAPASGGQEIILLCDRVIKDDIQIRFFEEREDAVYWEAFADFKASDIHKHFAISFRSPKYCDVSIATPVAVNVELRRPSDGGTSESLPFYLLPRAPQDPRQRRKRGTPPAIACPVVCHEEYNVLPTITTTETTAMDFDFDMNCIQLDANELTACHELWAVGGASEGQLLDISESRANCWPSSEEFGKTFACLV</sequence>
<dbReference type="InterPro" id="IPR013783">
    <property type="entry name" value="Ig-like_fold"/>
</dbReference>
<dbReference type="GO" id="GO:0033554">
    <property type="term" value="P:cellular response to stress"/>
    <property type="evidence" value="ECO:0007669"/>
    <property type="project" value="TreeGrafter"/>
</dbReference>
<dbReference type="InterPro" id="IPR011539">
    <property type="entry name" value="RHD_DNA_bind_dom"/>
</dbReference>
<dbReference type="InterPro" id="IPR008967">
    <property type="entry name" value="p53-like_TF_DNA-bd_sf"/>
</dbReference>
<dbReference type="SMART" id="SM00429">
    <property type="entry name" value="IPT"/>
    <property type="match status" value="1"/>
</dbReference>
<dbReference type="GO" id="GO:0045944">
    <property type="term" value="P:positive regulation of transcription by RNA polymerase II"/>
    <property type="evidence" value="ECO:0007669"/>
    <property type="project" value="TreeGrafter"/>
</dbReference>
<dbReference type="GO" id="GO:0034097">
    <property type="term" value="P:response to cytokine"/>
    <property type="evidence" value="ECO:0007669"/>
    <property type="project" value="TreeGrafter"/>
</dbReference>
<dbReference type="Pfam" id="PF00554">
    <property type="entry name" value="RHD_DNA_bind"/>
    <property type="match status" value="1"/>
</dbReference>
<evidence type="ECO:0000313" key="2">
    <source>
        <dbReference type="EMBL" id="CAD7645633.1"/>
    </source>
</evidence>
<dbReference type="SUPFAM" id="SSF49417">
    <property type="entry name" value="p53-like transcription factors"/>
    <property type="match status" value="1"/>
</dbReference>
<dbReference type="PRINTS" id="PR00057">
    <property type="entry name" value="NFKBTNSCPFCT"/>
</dbReference>
<dbReference type="InterPro" id="IPR032397">
    <property type="entry name" value="RHD_dimer"/>
</dbReference>
<dbReference type="GO" id="GO:0005737">
    <property type="term" value="C:cytoplasm"/>
    <property type="evidence" value="ECO:0007669"/>
    <property type="project" value="InterPro"/>
</dbReference>
<evidence type="ECO:0000259" key="1">
    <source>
        <dbReference type="PROSITE" id="PS50254"/>
    </source>
</evidence>
<dbReference type="GO" id="GO:0000978">
    <property type="term" value="F:RNA polymerase II cis-regulatory region sequence-specific DNA binding"/>
    <property type="evidence" value="ECO:0007669"/>
    <property type="project" value="TreeGrafter"/>
</dbReference>
<dbReference type="Gene3D" id="2.60.40.340">
    <property type="entry name" value="Rel homology domain (RHD), DNA-binding domain"/>
    <property type="match status" value="1"/>
</dbReference>
<dbReference type="InterPro" id="IPR000451">
    <property type="entry name" value="NFkB/Dor"/>
</dbReference>
<dbReference type="SUPFAM" id="SSF81296">
    <property type="entry name" value="E set domains"/>
    <property type="match status" value="1"/>
</dbReference>
<dbReference type="Proteomes" id="UP000728032">
    <property type="component" value="Unassembled WGS sequence"/>
</dbReference>
<dbReference type="PROSITE" id="PS01204">
    <property type="entry name" value="REL_1"/>
    <property type="match status" value="1"/>
</dbReference>
<dbReference type="EMBL" id="CAJPVJ010002101">
    <property type="protein sequence ID" value="CAG2165771.1"/>
    <property type="molecule type" value="Genomic_DNA"/>
</dbReference>
<dbReference type="PANTHER" id="PTHR24169">
    <property type="entry name" value="NUCLEAR FACTOR NF-KAPPA-B PROTEIN"/>
    <property type="match status" value="1"/>
</dbReference>
<dbReference type="GO" id="GO:0000981">
    <property type="term" value="F:DNA-binding transcription factor activity, RNA polymerase II-specific"/>
    <property type="evidence" value="ECO:0007669"/>
    <property type="project" value="TreeGrafter"/>
</dbReference>